<keyword evidence="2" id="KW-0238">DNA-binding</keyword>
<dbReference type="GO" id="GO:0003677">
    <property type="term" value="F:DNA binding"/>
    <property type="evidence" value="ECO:0007669"/>
    <property type="project" value="UniProtKB-KW"/>
</dbReference>
<evidence type="ECO:0000313" key="7">
    <source>
        <dbReference type="EMBL" id="SHL08319.1"/>
    </source>
</evidence>
<dbReference type="PROSITE" id="PS51078">
    <property type="entry name" value="ICLR_ED"/>
    <property type="match status" value="1"/>
</dbReference>
<evidence type="ECO:0000256" key="3">
    <source>
        <dbReference type="ARBA" id="ARBA00023163"/>
    </source>
</evidence>
<sequence>MVGDSSPSRPLKTVETAIDIVDAIQRSDGSDVQELAREFDLAQSTVHGYVKTLENRGYLTVDDGEYHVGLEFLNKGGHARKRKREYDFIIGKLDDLAEQTGERVQFIVEENGRGYYIHTSIGENAVHVDAHIGKKIHLHASSAGKAILATLPEERVHQILDRWGMPEYTQHTVTDREELFDELQSIREMGYATSEQESITGLRAVGAPIQPYESNPIGAISFSGPAHRLTGDWYDEEVPNLVLGVANEIELDLKYQ</sequence>
<dbReference type="GO" id="GO:0045892">
    <property type="term" value="P:negative regulation of DNA-templated transcription"/>
    <property type="evidence" value="ECO:0007669"/>
    <property type="project" value="TreeGrafter"/>
</dbReference>
<dbReference type="InterPro" id="IPR005471">
    <property type="entry name" value="Tscrpt_reg_IclR_N"/>
</dbReference>
<dbReference type="AlphaFoldDB" id="E7QZ38"/>
<dbReference type="STRING" id="797209.GCA_000376445_03325"/>
<dbReference type="EMBL" id="FRAN01000004">
    <property type="protein sequence ID" value="SHL08319.1"/>
    <property type="molecule type" value="Genomic_DNA"/>
</dbReference>
<dbReference type="Pfam" id="PF09339">
    <property type="entry name" value="HTH_IclR"/>
    <property type="match status" value="1"/>
</dbReference>
<feature type="domain" description="HTH iclR-type" evidence="4">
    <location>
        <begin position="11"/>
        <end position="70"/>
    </location>
</feature>
<dbReference type="InterPro" id="IPR014757">
    <property type="entry name" value="Tscrpt_reg_IclR_C"/>
</dbReference>
<evidence type="ECO:0000256" key="1">
    <source>
        <dbReference type="ARBA" id="ARBA00023015"/>
    </source>
</evidence>
<dbReference type="EMBL" id="AEMG01000029">
    <property type="protein sequence ID" value="EFW90199.1"/>
    <property type="molecule type" value="Genomic_DNA"/>
</dbReference>
<dbReference type="PROSITE" id="PS51077">
    <property type="entry name" value="HTH_ICLR"/>
    <property type="match status" value="1"/>
</dbReference>
<dbReference type="Proteomes" id="UP000003751">
    <property type="component" value="Unassembled WGS sequence"/>
</dbReference>
<organism evidence="6 8">
    <name type="scientific">Haladaptatus paucihalophilus DX253</name>
    <dbReference type="NCBI Taxonomy" id="797209"/>
    <lineage>
        <taxon>Archaea</taxon>
        <taxon>Methanobacteriati</taxon>
        <taxon>Methanobacteriota</taxon>
        <taxon>Stenosarchaea group</taxon>
        <taxon>Halobacteria</taxon>
        <taxon>Halobacteriales</taxon>
        <taxon>Haladaptataceae</taxon>
        <taxon>Haladaptatus</taxon>
    </lineage>
</organism>
<reference evidence="7" key="2">
    <citation type="submission" date="2016-11" db="EMBL/GenBank/DDBJ databases">
        <authorList>
            <person name="Jaros S."/>
            <person name="Januszkiewicz K."/>
            <person name="Wedrychowicz H."/>
        </authorList>
    </citation>
    <scope>NUCLEOTIDE SEQUENCE [LARGE SCALE GENOMIC DNA]</scope>
    <source>
        <strain evidence="7">DX253</strain>
    </source>
</reference>
<name>E7QZ38_HALPU</name>
<evidence type="ECO:0000259" key="5">
    <source>
        <dbReference type="PROSITE" id="PS51078"/>
    </source>
</evidence>
<reference evidence="9" key="3">
    <citation type="submission" date="2016-11" db="EMBL/GenBank/DDBJ databases">
        <authorList>
            <person name="Varghese N."/>
            <person name="Submissions S."/>
        </authorList>
    </citation>
    <scope>NUCLEOTIDE SEQUENCE [LARGE SCALE GENOMIC DNA]</scope>
    <source>
        <strain evidence="9">DX253</strain>
    </source>
</reference>
<gene>
    <name evidence="7" type="ORF">SAMN05444342_2961</name>
    <name evidence="6" type="ORF">ZOD2009_21437</name>
</gene>
<dbReference type="eggNOG" id="arCOG02798">
    <property type="taxonomic scope" value="Archaea"/>
</dbReference>
<dbReference type="InterPro" id="IPR036388">
    <property type="entry name" value="WH-like_DNA-bd_sf"/>
</dbReference>
<dbReference type="Pfam" id="PF01614">
    <property type="entry name" value="IclR_C"/>
    <property type="match status" value="1"/>
</dbReference>
<evidence type="ECO:0000313" key="8">
    <source>
        <dbReference type="Proteomes" id="UP000003751"/>
    </source>
</evidence>
<dbReference type="OrthoDB" id="14763at2157"/>
<feature type="domain" description="IclR-ED" evidence="5">
    <location>
        <begin position="71"/>
        <end position="255"/>
    </location>
</feature>
<dbReference type="PANTHER" id="PTHR30136">
    <property type="entry name" value="HELIX-TURN-HELIX TRANSCRIPTIONAL REGULATOR, ICLR FAMILY"/>
    <property type="match status" value="1"/>
</dbReference>
<dbReference type="SMART" id="SM00346">
    <property type="entry name" value="HTH_ICLR"/>
    <property type="match status" value="1"/>
</dbReference>
<evidence type="ECO:0000313" key="6">
    <source>
        <dbReference type="EMBL" id="EFW90199.1"/>
    </source>
</evidence>
<dbReference type="PATRIC" id="fig|797209.4.peg.4205"/>
<dbReference type="SUPFAM" id="SSF46785">
    <property type="entry name" value="Winged helix' DNA-binding domain"/>
    <property type="match status" value="1"/>
</dbReference>
<evidence type="ECO:0000259" key="4">
    <source>
        <dbReference type="PROSITE" id="PS51077"/>
    </source>
</evidence>
<dbReference type="RefSeq" id="WP_007983388.1">
    <property type="nucleotide sequence ID" value="NZ_AEMG01000029.1"/>
</dbReference>
<dbReference type="InterPro" id="IPR036390">
    <property type="entry name" value="WH_DNA-bd_sf"/>
</dbReference>
<keyword evidence="1" id="KW-0805">Transcription regulation</keyword>
<keyword evidence="3" id="KW-0804">Transcription</keyword>
<dbReference type="Gene3D" id="1.10.10.10">
    <property type="entry name" value="Winged helix-like DNA-binding domain superfamily/Winged helix DNA-binding domain"/>
    <property type="match status" value="1"/>
</dbReference>
<protein>
    <submittedName>
        <fullName evidence="6 7">Transcriptional regulator, IclR family</fullName>
    </submittedName>
</protein>
<dbReference type="Gene3D" id="3.30.450.40">
    <property type="match status" value="1"/>
</dbReference>
<dbReference type="InterPro" id="IPR050707">
    <property type="entry name" value="HTH_MetabolicPath_Reg"/>
</dbReference>
<reference evidence="6 8" key="1">
    <citation type="journal article" date="2014" name="ISME J.">
        <title>Trehalose/2-sulfotrehalose biosynthesis and glycine-betaine uptake are widely spread mechanisms for osmoadaptation in the Halobacteriales.</title>
        <authorList>
            <person name="Youssef N.H."/>
            <person name="Savage-Ashlock K.N."/>
            <person name="McCully A.L."/>
            <person name="Luedtke B."/>
            <person name="Shaw E.I."/>
            <person name="Hoff W.D."/>
            <person name="Elshahed M.S."/>
        </authorList>
    </citation>
    <scope>NUCLEOTIDE SEQUENCE [LARGE SCALE GENOMIC DNA]</scope>
    <source>
        <strain evidence="6 8">DX253</strain>
    </source>
</reference>
<dbReference type="GO" id="GO:0003700">
    <property type="term" value="F:DNA-binding transcription factor activity"/>
    <property type="evidence" value="ECO:0007669"/>
    <property type="project" value="TreeGrafter"/>
</dbReference>
<accession>E7QZ38</accession>
<evidence type="ECO:0000313" key="9">
    <source>
        <dbReference type="Proteomes" id="UP000184203"/>
    </source>
</evidence>
<keyword evidence="9" id="KW-1185">Reference proteome</keyword>
<dbReference type="InterPro" id="IPR029016">
    <property type="entry name" value="GAF-like_dom_sf"/>
</dbReference>
<dbReference type="Proteomes" id="UP000184203">
    <property type="component" value="Unassembled WGS sequence"/>
</dbReference>
<proteinExistence type="predicted"/>
<dbReference type="SUPFAM" id="SSF55781">
    <property type="entry name" value="GAF domain-like"/>
    <property type="match status" value="1"/>
</dbReference>
<dbReference type="PANTHER" id="PTHR30136:SF35">
    <property type="entry name" value="HTH-TYPE TRANSCRIPTIONAL REGULATOR RV1719"/>
    <property type="match status" value="1"/>
</dbReference>
<evidence type="ECO:0000256" key="2">
    <source>
        <dbReference type="ARBA" id="ARBA00023125"/>
    </source>
</evidence>